<dbReference type="Proteomes" id="UP000319263">
    <property type="component" value="Chromosome"/>
</dbReference>
<proteinExistence type="inferred from homology"/>
<name>A0A516PZH7_9ACTN</name>
<dbReference type="PANTHER" id="PTHR21599">
    <property type="entry name" value="GLYCERATE KINASE"/>
    <property type="match status" value="1"/>
</dbReference>
<feature type="region of interest" description="Disordered" evidence="5">
    <location>
        <begin position="1"/>
        <end position="34"/>
    </location>
</feature>
<keyword evidence="3 4" id="KW-0418">Kinase</keyword>
<dbReference type="NCBIfam" id="TIGR00045">
    <property type="entry name" value="glycerate kinase"/>
    <property type="match status" value="1"/>
</dbReference>
<dbReference type="Pfam" id="PF02595">
    <property type="entry name" value="Gly_kinase"/>
    <property type="match status" value="1"/>
</dbReference>
<dbReference type="Gene3D" id="3.40.50.10350">
    <property type="entry name" value="Glycerate kinase, domain 1"/>
    <property type="match status" value="1"/>
</dbReference>
<evidence type="ECO:0000256" key="1">
    <source>
        <dbReference type="ARBA" id="ARBA00006284"/>
    </source>
</evidence>
<dbReference type="GO" id="GO:0008887">
    <property type="term" value="F:glycerate kinase activity"/>
    <property type="evidence" value="ECO:0007669"/>
    <property type="project" value="UniProtKB-UniRule"/>
</dbReference>
<dbReference type="GO" id="GO:0031388">
    <property type="term" value="P:organic acid phosphorylation"/>
    <property type="evidence" value="ECO:0007669"/>
    <property type="project" value="UniProtKB-UniRule"/>
</dbReference>
<organism evidence="6 7">
    <name type="scientific">Microlunatus elymi</name>
    <dbReference type="NCBI Taxonomy" id="2596828"/>
    <lineage>
        <taxon>Bacteria</taxon>
        <taxon>Bacillati</taxon>
        <taxon>Actinomycetota</taxon>
        <taxon>Actinomycetes</taxon>
        <taxon>Propionibacteriales</taxon>
        <taxon>Propionibacteriaceae</taxon>
        <taxon>Microlunatus</taxon>
    </lineage>
</organism>
<reference evidence="6 7" key="1">
    <citation type="submission" date="2019-07" db="EMBL/GenBank/DDBJ databases">
        <title>Microlunatus dokdonensis sp. nov. isolated from the rhizospheric soil of the wild plant Elymus tsukushiensis.</title>
        <authorList>
            <person name="Ghim S.-Y."/>
            <person name="Hwang Y.-J."/>
            <person name="Son J.-S."/>
            <person name="Shin J.-H."/>
        </authorList>
    </citation>
    <scope>NUCLEOTIDE SEQUENCE [LARGE SCALE GENOMIC DNA]</scope>
    <source>
        <strain evidence="6 7">KUDC0627</strain>
    </source>
</reference>
<dbReference type="OrthoDB" id="9774290at2"/>
<dbReference type="RefSeq" id="WP_143986549.1">
    <property type="nucleotide sequence ID" value="NZ_CP041692.1"/>
</dbReference>
<dbReference type="EMBL" id="CP041692">
    <property type="protein sequence ID" value="QDP96586.1"/>
    <property type="molecule type" value="Genomic_DNA"/>
</dbReference>
<keyword evidence="7" id="KW-1185">Reference proteome</keyword>
<protein>
    <submittedName>
        <fullName evidence="6">Glycerate kinase</fullName>
    </submittedName>
</protein>
<dbReference type="SUPFAM" id="SSF110738">
    <property type="entry name" value="Glycerate kinase I"/>
    <property type="match status" value="1"/>
</dbReference>
<dbReference type="InterPro" id="IPR004381">
    <property type="entry name" value="Glycerate_kinase"/>
</dbReference>
<evidence type="ECO:0000256" key="2">
    <source>
        <dbReference type="ARBA" id="ARBA00022679"/>
    </source>
</evidence>
<dbReference type="PIRSF" id="PIRSF006078">
    <property type="entry name" value="GlxK"/>
    <property type="match status" value="1"/>
</dbReference>
<dbReference type="InterPro" id="IPR036129">
    <property type="entry name" value="Glycerate_kinase_sf"/>
</dbReference>
<sequence length="390" mass="39015">MPSQDFDPVSQDSHAQFDHDQQSREPTPAATDPRTVVIAPDSFKGSVSAQDAAAAIAAGWRRIRPHDQILNRPLADGGEGTVAAVAAARTDGVLHEVGELLGPDGRSVIGHWLQLGGDTAVIEMASVSGLPLMEYLDPLGAGTYGLGQLIGAALDAGMRTVIVGAGGSASTDGGAGALSALGLELLDADGKPVPPGGGGLAVLAEIRGEARRPEHLIMLSDVEAPLLGVHGAAVVFGPQKGADDGQVALLDAALARFAGLLGGPTDRPGMGAAGGLGYGLVAGLGAEIRPGAPYLAELAGLHASLPQADLVITGEGRFDRTSLTGKVVGHVLQQAAAAEVTALVVAGQVALQLEGVPAIGLTELAGTAEAAIAEPERWLSEAGARAATLL</sequence>
<evidence type="ECO:0000256" key="4">
    <source>
        <dbReference type="PIRNR" id="PIRNR006078"/>
    </source>
</evidence>
<evidence type="ECO:0000313" key="6">
    <source>
        <dbReference type="EMBL" id="QDP96586.1"/>
    </source>
</evidence>
<evidence type="ECO:0000313" key="7">
    <source>
        <dbReference type="Proteomes" id="UP000319263"/>
    </source>
</evidence>
<comment type="similarity">
    <text evidence="1 4">Belongs to the glycerate kinase type-1 family.</text>
</comment>
<keyword evidence="2 4" id="KW-0808">Transferase</keyword>
<dbReference type="AlphaFoldDB" id="A0A516PZH7"/>
<accession>A0A516PZH7</accession>
<dbReference type="InterPro" id="IPR018193">
    <property type="entry name" value="Glyc_kinase_flavodox-like_fold"/>
</dbReference>
<gene>
    <name evidence="6" type="ORF">FOE78_12315</name>
</gene>
<dbReference type="PANTHER" id="PTHR21599:SF0">
    <property type="entry name" value="GLYCERATE KINASE"/>
    <property type="match status" value="1"/>
</dbReference>
<dbReference type="KEGG" id="mik:FOE78_12315"/>
<evidence type="ECO:0000256" key="5">
    <source>
        <dbReference type="SAM" id="MobiDB-lite"/>
    </source>
</evidence>
<dbReference type="Gene3D" id="3.90.1510.10">
    <property type="entry name" value="Glycerate kinase, domain 2"/>
    <property type="match status" value="1"/>
</dbReference>
<evidence type="ECO:0000256" key="3">
    <source>
        <dbReference type="ARBA" id="ARBA00022777"/>
    </source>
</evidence>
<dbReference type="InterPro" id="IPR018197">
    <property type="entry name" value="Glycerate_kinase_RE-like"/>
</dbReference>